<feature type="domain" description="Peptidase M28" evidence="2">
    <location>
        <begin position="302"/>
        <end position="517"/>
    </location>
</feature>
<dbReference type="SUPFAM" id="SSF52025">
    <property type="entry name" value="PA domain"/>
    <property type="match status" value="1"/>
</dbReference>
<dbReference type="InterPro" id="IPR045175">
    <property type="entry name" value="M28_fam"/>
</dbReference>
<proteinExistence type="predicted"/>
<sequence length="541" mass="58236">MLALRAVATALLVTLPLSAQTAPDWNARGAAWWSHVQYLADDKLQGRLPGTPGFELATQYVVDHFKEIGLKPAGAPDSYLQPITFHSLKLNSSKSTVELVSPSGPTQLAVGKDILPSAHVAPGPLEASLVFIGYGLRLPVKHMDDYAGLDLHGKVVVFYNGAPARLQGPLRAYSRMPGQRWKALKAAGAIGMIAITPPRPLPGPAPVVDPNAPKPGARPVAAPPARPTIVIADPALDTLAGIRFNASMTPATADKILAPSGHTLAELQPLIDAGKPLPAFDMKTTLKATTVADENPPIQTHNVVGLLEGSDPKLKREYIVISAHLDHLGVGRPVNGDAIYNGAMDNASGVAAVIETAKLLAAGPRPKRSILFIALTGEEMGELGSAYFAAKPTVPKQEIVADLNMDMFLPLFPLRYLEVQGLGESTLGNDARAIGQLNDIEVQFEKQPEENRFIRSDQVNFVAQNIPALAFKFGWTPDSPEMKTFNDWVKVRYHQPSDDLEQPIDKEAAAQFVSYLSQLAMRVANTTTRPSWYPESSFAHQ</sequence>
<keyword evidence="4" id="KW-1185">Reference proteome</keyword>
<dbReference type="EMBL" id="FOZL01000002">
    <property type="protein sequence ID" value="SFS21708.1"/>
    <property type="molecule type" value="Genomic_DNA"/>
</dbReference>
<dbReference type="SUPFAM" id="SSF53187">
    <property type="entry name" value="Zn-dependent exopeptidases"/>
    <property type="match status" value="1"/>
</dbReference>
<accession>A0A1I6N1P8</accession>
<keyword evidence="1" id="KW-0732">Signal</keyword>
<dbReference type="Gene3D" id="3.40.630.10">
    <property type="entry name" value="Zn peptidases"/>
    <property type="match status" value="1"/>
</dbReference>
<dbReference type="InterPro" id="IPR046450">
    <property type="entry name" value="PA_dom_sf"/>
</dbReference>
<dbReference type="Gene3D" id="3.50.30.30">
    <property type="match status" value="1"/>
</dbReference>
<evidence type="ECO:0000313" key="3">
    <source>
        <dbReference type="EMBL" id="SFS21708.1"/>
    </source>
</evidence>
<dbReference type="RefSeq" id="WP_089843736.1">
    <property type="nucleotide sequence ID" value="NZ_FOZL01000002.1"/>
</dbReference>
<keyword evidence="3" id="KW-0645">Protease</keyword>
<dbReference type="Proteomes" id="UP000199024">
    <property type="component" value="Unassembled WGS sequence"/>
</dbReference>
<dbReference type="Pfam" id="PF04389">
    <property type="entry name" value="Peptidase_M28"/>
    <property type="match status" value="1"/>
</dbReference>
<evidence type="ECO:0000256" key="1">
    <source>
        <dbReference type="SAM" id="SignalP"/>
    </source>
</evidence>
<dbReference type="GO" id="GO:0004180">
    <property type="term" value="F:carboxypeptidase activity"/>
    <property type="evidence" value="ECO:0007669"/>
    <property type="project" value="UniProtKB-KW"/>
</dbReference>
<protein>
    <submittedName>
        <fullName evidence="3">Zn-dependent amino-or carboxypeptidase, M28 family</fullName>
    </submittedName>
</protein>
<dbReference type="GO" id="GO:0008235">
    <property type="term" value="F:metalloexopeptidase activity"/>
    <property type="evidence" value="ECO:0007669"/>
    <property type="project" value="InterPro"/>
</dbReference>
<dbReference type="STRING" id="474950.SAMN05421771_4300"/>
<name>A0A1I6N1P8_9BACT</name>
<dbReference type="PANTHER" id="PTHR12147">
    <property type="entry name" value="METALLOPEPTIDASE M28 FAMILY MEMBER"/>
    <property type="match status" value="1"/>
</dbReference>
<evidence type="ECO:0000259" key="2">
    <source>
        <dbReference type="Pfam" id="PF04389"/>
    </source>
</evidence>
<feature type="signal peptide" evidence="1">
    <location>
        <begin position="1"/>
        <end position="19"/>
    </location>
</feature>
<reference evidence="3 4" key="1">
    <citation type="submission" date="2016-10" db="EMBL/GenBank/DDBJ databases">
        <authorList>
            <person name="de Groot N.N."/>
        </authorList>
    </citation>
    <scope>NUCLEOTIDE SEQUENCE [LARGE SCALE GENOMIC DNA]</scope>
    <source>
        <strain evidence="3 4">DSM 21001</strain>
    </source>
</reference>
<keyword evidence="3" id="KW-0121">Carboxypeptidase</keyword>
<gene>
    <name evidence="3" type="ORF">SAMN05421771_4300</name>
</gene>
<dbReference type="AlphaFoldDB" id="A0A1I6N1P8"/>
<organism evidence="3 4">
    <name type="scientific">Granulicella pectinivorans</name>
    <dbReference type="NCBI Taxonomy" id="474950"/>
    <lineage>
        <taxon>Bacteria</taxon>
        <taxon>Pseudomonadati</taxon>
        <taxon>Acidobacteriota</taxon>
        <taxon>Terriglobia</taxon>
        <taxon>Terriglobales</taxon>
        <taxon>Acidobacteriaceae</taxon>
        <taxon>Granulicella</taxon>
    </lineage>
</organism>
<evidence type="ECO:0000313" key="4">
    <source>
        <dbReference type="Proteomes" id="UP000199024"/>
    </source>
</evidence>
<dbReference type="PANTHER" id="PTHR12147:SF26">
    <property type="entry name" value="PEPTIDASE M28 DOMAIN-CONTAINING PROTEIN"/>
    <property type="match status" value="1"/>
</dbReference>
<feature type="chain" id="PRO_5011762771" evidence="1">
    <location>
        <begin position="20"/>
        <end position="541"/>
    </location>
</feature>
<keyword evidence="3" id="KW-0378">Hydrolase</keyword>
<dbReference type="InterPro" id="IPR007484">
    <property type="entry name" value="Peptidase_M28"/>
</dbReference>
<dbReference type="OrthoDB" id="9778250at2"/>
<dbReference type="GO" id="GO:0006508">
    <property type="term" value="P:proteolysis"/>
    <property type="evidence" value="ECO:0007669"/>
    <property type="project" value="InterPro"/>
</dbReference>